<dbReference type="Pfam" id="PF00320">
    <property type="entry name" value="GATA"/>
    <property type="match status" value="1"/>
</dbReference>
<evidence type="ECO:0000256" key="2">
    <source>
        <dbReference type="ARBA" id="ARBA00022771"/>
    </source>
</evidence>
<keyword evidence="5" id="KW-0804">Transcription</keyword>
<protein>
    <recommendedName>
        <fullName evidence="8">GATA-type domain-containing protein</fullName>
    </recommendedName>
</protein>
<dbReference type="OrthoDB" id="2162994at2759"/>
<evidence type="ECO:0000256" key="7">
    <source>
        <dbReference type="SAM" id="MobiDB-lite"/>
    </source>
</evidence>
<keyword evidence="2 6" id="KW-0863">Zinc-finger</keyword>
<gene>
    <name evidence="9" type="ORF">PLICRDRAFT_701268</name>
</gene>
<keyword evidence="10" id="KW-1185">Reference proteome</keyword>
<dbReference type="CDD" id="cd00202">
    <property type="entry name" value="ZnF_GATA"/>
    <property type="match status" value="1"/>
</dbReference>
<feature type="compositionally biased region" description="Polar residues" evidence="7">
    <location>
        <begin position="597"/>
        <end position="611"/>
    </location>
</feature>
<feature type="compositionally biased region" description="Low complexity" evidence="7">
    <location>
        <begin position="621"/>
        <end position="634"/>
    </location>
</feature>
<dbReference type="HOGENOM" id="CLU_021369_1_0_1"/>
<evidence type="ECO:0000256" key="4">
    <source>
        <dbReference type="ARBA" id="ARBA00023015"/>
    </source>
</evidence>
<dbReference type="PANTHER" id="PTHR47172">
    <property type="entry name" value="OS01G0976800 PROTEIN"/>
    <property type="match status" value="1"/>
</dbReference>
<evidence type="ECO:0000256" key="1">
    <source>
        <dbReference type="ARBA" id="ARBA00022723"/>
    </source>
</evidence>
<dbReference type="PANTHER" id="PTHR47172:SF24">
    <property type="entry name" value="GATA ZINC FINGER DOMAIN-CONTAINING PROTEIN 14-RELATED"/>
    <property type="match status" value="1"/>
</dbReference>
<name>A0A0C9SL92_PLICR</name>
<dbReference type="InterPro" id="IPR000679">
    <property type="entry name" value="Znf_GATA"/>
</dbReference>
<feature type="compositionally biased region" description="Polar residues" evidence="7">
    <location>
        <begin position="1"/>
        <end position="12"/>
    </location>
</feature>
<dbReference type="AlphaFoldDB" id="A0A0C9SL92"/>
<proteinExistence type="predicted"/>
<evidence type="ECO:0000259" key="8">
    <source>
        <dbReference type="PROSITE" id="PS50114"/>
    </source>
</evidence>
<dbReference type="SUPFAM" id="SSF57716">
    <property type="entry name" value="Glucocorticoid receptor-like (DNA-binding domain)"/>
    <property type="match status" value="1"/>
</dbReference>
<feature type="compositionally biased region" description="Low complexity" evidence="7">
    <location>
        <begin position="663"/>
        <end position="675"/>
    </location>
</feature>
<feature type="compositionally biased region" description="Low complexity" evidence="7">
    <location>
        <begin position="234"/>
        <end position="247"/>
    </location>
</feature>
<evidence type="ECO:0000313" key="9">
    <source>
        <dbReference type="EMBL" id="KII85081.1"/>
    </source>
</evidence>
<feature type="compositionally biased region" description="Polar residues" evidence="7">
    <location>
        <begin position="437"/>
        <end position="454"/>
    </location>
</feature>
<dbReference type="PROSITE" id="PS00344">
    <property type="entry name" value="GATA_ZN_FINGER_1"/>
    <property type="match status" value="1"/>
</dbReference>
<organism evidence="9 10">
    <name type="scientific">Plicaturopsis crispa FD-325 SS-3</name>
    <dbReference type="NCBI Taxonomy" id="944288"/>
    <lineage>
        <taxon>Eukaryota</taxon>
        <taxon>Fungi</taxon>
        <taxon>Dikarya</taxon>
        <taxon>Basidiomycota</taxon>
        <taxon>Agaricomycotina</taxon>
        <taxon>Agaricomycetes</taxon>
        <taxon>Agaricomycetidae</taxon>
        <taxon>Amylocorticiales</taxon>
        <taxon>Amylocorticiaceae</taxon>
        <taxon>Plicatura</taxon>
        <taxon>Plicaturopsis crispa</taxon>
    </lineage>
</organism>
<keyword evidence="4" id="KW-0805">Transcription regulation</keyword>
<accession>A0A0C9SL92</accession>
<evidence type="ECO:0000256" key="5">
    <source>
        <dbReference type="ARBA" id="ARBA00023163"/>
    </source>
</evidence>
<dbReference type="EMBL" id="KN832568">
    <property type="protein sequence ID" value="KII85081.1"/>
    <property type="molecule type" value="Genomic_DNA"/>
</dbReference>
<evidence type="ECO:0000313" key="10">
    <source>
        <dbReference type="Proteomes" id="UP000053263"/>
    </source>
</evidence>
<feature type="region of interest" description="Disordered" evidence="7">
    <location>
        <begin position="531"/>
        <end position="675"/>
    </location>
</feature>
<feature type="region of interest" description="Disordered" evidence="7">
    <location>
        <begin position="1"/>
        <end position="334"/>
    </location>
</feature>
<feature type="compositionally biased region" description="Polar residues" evidence="7">
    <location>
        <begin position="574"/>
        <end position="589"/>
    </location>
</feature>
<dbReference type="GO" id="GO:0008270">
    <property type="term" value="F:zinc ion binding"/>
    <property type="evidence" value="ECO:0007669"/>
    <property type="project" value="UniProtKB-KW"/>
</dbReference>
<dbReference type="Proteomes" id="UP000053263">
    <property type="component" value="Unassembled WGS sequence"/>
</dbReference>
<feature type="compositionally biased region" description="Low complexity" evidence="7">
    <location>
        <begin position="277"/>
        <end position="292"/>
    </location>
</feature>
<feature type="compositionally biased region" description="Polar residues" evidence="7">
    <location>
        <begin position="310"/>
        <end position="319"/>
    </location>
</feature>
<keyword evidence="3" id="KW-0862">Zinc</keyword>
<feature type="compositionally biased region" description="Basic and acidic residues" evidence="7">
    <location>
        <begin position="505"/>
        <end position="514"/>
    </location>
</feature>
<feature type="compositionally biased region" description="Pro residues" evidence="7">
    <location>
        <begin position="216"/>
        <end position="233"/>
    </location>
</feature>
<evidence type="ECO:0000256" key="3">
    <source>
        <dbReference type="ARBA" id="ARBA00022833"/>
    </source>
</evidence>
<feature type="compositionally biased region" description="Polar residues" evidence="7">
    <location>
        <begin position="36"/>
        <end position="65"/>
    </location>
</feature>
<sequence>MASAQHSTQTPRYSLPPPPNANNDFRLPSLKDLNFQYKTPTSQQDTSASPPNGPPQSEHNGQSQEHAGRHPHAQSWARPSPQGPHMQAPPPPQHQHHHLQDQAQPKYVSKHDNGGYLTPGVPLSAQTAIAPGSVNIGPGNRGGDDARSQTQSKRPRAAAAAPPHQARDGRPANAAYIPSQYTQYPSQQAPPAAPYPSQIPSGSGAHSQMHHQPTGGPQPPQPHPGYAPYPPQGYIPARPHSTQHQQPTPQPSPVAQHPPAHHQFGPAPPQHNPWESQQQHQQQQPSPQHVHPPAQPQPQPQQPQAKPSHMSLTRTTPLIPTSVDGHRPGPSPALLEKQESTMIEIVKHCTALYSFASRYAQLQASVPSAQPQPAEVADMAQRATHVVRLLEELRRMIAPPAERAESASGMSSSDSHRPPKRPWEDVSQGGSREPEGSSYNEQPGSGSTAQTTAEQDMETIRHKRAATTSSGGPAGAGQPKSKYRKRSSGQRATPPGKCHSCNIRETPEWRRGPDGARTLCNACGLHYAKLMRKRDKATGPDGQPPRIDMETLRASARAADLTSSEKSHARRQSTNRLRQPVDASSSTSPRDAPPPHTTTHQGSFQLVSMVSLSDDGHMQSTQGQQGMMTTQGQMVPPPPWATSGPGRGPYVQENMPHQSFMRSSQPSASSGASPH</sequence>
<feature type="region of interest" description="Disordered" evidence="7">
    <location>
        <begin position="400"/>
        <end position="518"/>
    </location>
</feature>
<reference evidence="9 10" key="1">
    <citation type="submission" date="2014-06" db="EMBL/GenBank/DDBJ databases">
        <title>Evolutionary Origins and Diversification of the Mycorrhizal Mutualists.</title>
        <authorList>
            <consortium name="DOE Joint Genome Institute"/>
            <consortium name="Mycorrhizal Genomics Consortium"/>
            <person name="Kohler A."/>
            <person name="Kuo A."/>
            <person name="Nagy L.G."/>
            <person name="Floudas D."/>
            <person name="Copeland A."/>
            <person name="Barry K.W."/>
            <person name="Cichocki N."/>
            <person name="Veneault-Fourrey C."/>
            <person name="LaButti K."/>
            <person name="Lindquist E.A."/>
            <person name="Lipzen A."/>
            <person name="Lundell T."/>
            <person name="Morin E."/>
            <person name="Murat C."/>
            <person name="Riley R."/>
            <person name="Ohm R."/>
            <person name="Sun H."/>
            <person name="Tunlid A."/>
            <person name="Henrissat B."/>
            <person name="Grigoriev I.V."/>
            <person name="Hibbett D.S."/>
            <person name="Martin F."/>
        </authorList>
    </citation>
    <scope>NUCLEOTIDE SEQUENCE [LARGE SCALE GENOMIC DNA]</scope>
    <source>
        <strain evidence="9 10">FD-325 SS-3</strain>
    </source>
</reference>
<feature type="compositionally biased region" description="Basic and acidic residues" evidence="7">
    <location>
        <begin position="414"/>
        <end position="424"/>
    </location>
</feature>
<dbReference type="InterPro" id="IPR013088">
    <property type="entry name" value="Znf_NHR/GATA"/>
</dbReference>
<dbReference type="GO" id="GO:0006355">
    <property type="term" value="P:regulation of DNA-templated transcription"/>
    <property type="evidence" value="ECO:0007669"/>
    <property type="project" value="InterPro"/>
</dbReference>
<evidence type="ECO:0000256" key="6">
    <source>
        <dbReference type="PROSITE-ProRule" id="PRU00094"/>
    </source>
</evidence>
<dbReference type="PROSITE" id="PS50114">
    <property type="entry name" value="GATA_ZN_FINGER_2"/>
    <property type="match status" value="1"/>
</dbReference>
<dbReference type="SMART" id="SM00401">
    <property type="entry name" value="ZnF_GATA"/>
    <property type="match status" value="1"/>
</dbReference>
<feature type="compositionally biased region" description="Low complexity" evidence="7">
    <location>
        <begin position="176"/>
        <end position="201"/>
    </location>
</feature>
<dbReference type="Gene3D" id="3.30.50.10">
    <property type="entry name" value="Erythroid Transcription Factor GATA-1, subunit A"/>
    <property type="match status" value="1"/>
</dbReference>
<feature type="domain" description="GATA-type" evidence="8">
    <location>
        <begin position="492"/>
        <end position="546"/>
    </location>
</feature>
<dbReference type="GO" id="GO:0043565">
    <property type="term" value="F:sequence-specific DNA binding"/>
    <property type="evidence" value="ECO:0007669"/>
    <property type="project" value="InterPro"/>
</dbReference>
<keyword evidence="1" id="KW-0479">Metal-binding</keyword>